<accession>I0HCQ7</accession>
<dbReference type="HOGENOM" id="CLU_661726_0_0_11"/>
<evidence type="ECO:0000313" key="3">
    <source>
        <dbReference type="Proteomes" id="UP000007882"/>
    </source>
</evidence>
<feature type="transmembrane region" description="Helical" evidence="1">
    <location>
        <begin position="400"/>
        <end position="422"/>
    </location>
</feature>
<dbReference type="EMBL" id="AP012319">
    <property type="protein sequence ID" value="BAL90794.1"/>
    <property type="molecule type" value="Genomic_DNA"/>
</dbReference>
<protein>
    <recommendedName>
        <fullName evidence="4">Secreted protein</fullName>
    </recommendedName>
</protein>
<dbReference type="KEGG" id="ams:AMIS_55740"/>
<gene>
    <name evidence="2" type="ordered locus">AMIS_55740</name>
</gene>
<feature type="transmembrane region" description="Helical" evidence="1">
    <location>
        <begin position="246"/>
        <end position="266"/>
    </location>
</feature>
<dbReference type="STRING" id="512565.AMIS_55740"/>
<dbReference type="OrthoDB" id="569023at2"/>
<keyword evidence="1" id="KW-1133">Transmembrane helix</keyword>
<reference evidence="2 3" key="1">
    <citation type="submission" date="2012-02" db="EMBL/GenBank/DDBJ databases">
        <title>Complete genome sequence of Actinoplanes missouriensis 431 (= NBRC 102363).</title>
        <authorList>
            <person name="Ohnishi Y."/>
            <person name="Ishikawa J."/>
            <person name="Sekine M."/>
            <person name="Hosoyama A."/>
            <person name="Harada T."/>
            <person name="Narita H."/>
            <person name="Hata T."/>
            <person name="Konno Y."/>
            <person name="Tutikane K."/>
            <person name="Fujita N."/>
            <person name="Horinouchi S."/>
            <person name="Hayakawa M."/>
        </authorList>
    </citation>
    <scope>NUCLEOTIDE SEQUENCE [LARGE SCALE GENOMIC DNA]</scope>
    <source>
        <strain evidence="3">ATCC 14538 / DSM 43046 / CBS 188.64 / JCM 3121 / NBRC 102363 / NCIMB 12654 / NRRL B-3342 / UNCC 431</strain>
    </source>
</reference>
<dbReference type="PATRIC" id="fig|512565.3.peg.5570"/>
<evidence type="ECO:0008006" key="4">
    <source>
        <dbReference type="Google" id="ProtNLM"/>
    </source>
</evidence>
<sequence>MVTSAYRDGVAVVMEAISNAVRRDTPVRLKLLTVLAAGAAAALLLAAGPVMATIQDQVRVIGHEAAPQAATTADLYFALSDLDAQTTRILLTAESDALAGSRLDALAAYRERGRQVDAGLQRCMEASSSGSFTDTERRLVLDLLDGLAVYRQRVGQALAAQPHSAGEALGYYTQATTVLHLRLLPDARRLRLTAEDRLDRAYAAKSSTEATASGVVVLLGGALLVLLVTLQVWLARRFRRLWNPALIAATALTLLLLAGVTVVLGAQQSRLTEARAGGLRPYLELSELRAIGYDAAADTSRYLVSGNLGAYRDDFTWKAKLLAALDGDAGQRWVAYQRGHERILALADHGKRDQAVTALTGIRRGDAAFDFAYFDAALAAATDASKAEFDRGLADAERTLTGAVTVPVTLLVLVILLIPIGVRRRLAEYR</sequence>
<evidence type="ECO:0000256" key="1">
    <source>
        <dbReference type="SAM" id="Phobius"/>
    </source>
</evidence>
<dbReference type="AlphaFoldDB" id="I0HCQ7"/>
<dbReference type="Proteomes" id="UP000007882">
    <property type="component" value="Chromosome"/>
</dbReference>
<evidence type="ECO:0000313" key="2">
    <source>
        <dbReference type="EMBL" id="BAL90794.1"/>
    </source>
</evidence>
<keyword evidence="1" id="KW-0472">Membrane</keyword>
<dbReference type="eggNOG" id="ENOG5031WEA">
    <property type="taxonomic scope" value="Bacteria"/>
</dbReference>
<organism evidence="2 3">
    <name type="scientific">Actinoplanes missouriensis (strain ATCC 14538 / DSM 43046 / CBS 188.64 / JCM 3121 / NBRC 102363 / NCIMB 12654 / NRRL B-3342 / UNCC 431)</name>
    <dbReference type="NCBI Taxonomy" id="512565"/>
    <lineage>
        <taxon>Bacteria</taxon>
        <taxon>Bacillati</taxon>
        <taxon>Actinomycetota</taxon>
        <taxon>Actinomycetes</taxon>
        <taxon>Micromonosporales</taxon>
        <taxon>Micromonosporaceae</taxon>
        <taxon>Actinoplanes</taxon>
    </lineage>
</organism>
<keyword evidence="1" id="KW-0812">Transmembrane</keyword>
<feature type="transmembrane region" description="Helical" evidence="1">
    <location>
        <begin position="215"/>
        <end position="234"/>
    </location>
</feature>
<name>I0HCQ7_ACTM4</name>
<dbReference type="RefSeq" id="WP_014445682.1">
    <property type="nucleotide sequence ID" value="NC_017093.1"/>
</dbReference>
<keyword evidence="3" id="KW-1185">Reference proteome</keyword>
<proteinExistence type="predicted"/>
<feature type="transmembrane region" description="Helical" evidence="1">
    <location>
        <begin position="31"/>
        <end position="52"/>
    </location>
</feature>